<dbReference type="AlphaFoldDB" id="A0A285PEJ6"/>
<evidence type="ECO:0000259" key="7">
    <source>
        <dbReference type="Pfam" id="PF07005"/>
    </source>
</evidence>
<evidence type="ECO:0000256" key="6">
    <source>
        <dbReference type="ARBA" id="ARBA00023277"/>
    </source>
</evidence>
<dbReference type="Pfam" id="PF17042">
    <property type="entry name" value="NBD_C"/>
    <property type="match status" value="1"/>
</dbReference>
<evidence type="ECO:0000259" key="8">
    <source>
        <dbReference type="Pfam" id="PF17042"/>
    </source>
</evidence>
<feature type="domain" description="Four-carbon acid sugar kinase N-terminal" evidence="7">
    <location>
        <begin position="17"/>
        <end position="166"/>
    </location>
</feature>
<organism evidence="9 10">
    <name type="scientific">Cohaesibacter gelatinilyticus</name>
    <dbReference type="NCBI Taxonomy" id="372072"/>
    <lineage>
        <taxon>Bacteria</taxon>
        <taxon>Pseudomonadati</taxon>
        <taxon>Pseudomonadota</taxon>
        <taxon>Alphaproteobacteria</taxon>
        <taxon>Hyphomicrobiales</taxon>
        <taxon>Cohaesibacteraceae</taxon>
    </lineage>
</organism>
<keyword evidence="10" id="KW-1185">Reference proteome</keyword>
<dbReference type="GO" id="GO:0005524">
    <property type="term" value="F:ATP binding"/>
    <property type="evidence" value="ECO:0007669"/>
    <property type="project" value="UniProtKB-KW"/>
</dbReference>
<feature type="domain" description="Four-carbon acid sugar kinase nucleotide binding" evidence="8">
    <location>
        <begin position="265"/>
        <end position="343"/>
    </location>
</feature>
<dbReference type="Pfam" id="PF07005">
    <property type="entry name" value="SBD_N"/>
    <property type="match status" value="1"/>
</dbReference>
<keyword evidence="4" id="KW-0418">Kinase</keyword>
<dbReference type="Gene3D" id="3.40.50.10840">
    <property type="entry name" value="Putative sugar-binding, N-terminal domain"/>
    <property type="match status" value="1"/>
</dbReference>
<evidence type="ECO:0000256" key="2">
    <source>
        <dbReference type="ARBA" id="ARBA00022679"/>
    </source>
</evidence>
<evidence type="ECO:0000256" key="1">
    <source>
        <dbReference type="ARBA" id="ARBA00005715"/>
    </source>
</evidence>
<dbReference type="EMBL" id="OBEL01000002">
    <property type="protein sequence ID" value="SNZ19627.1"/>
    <property type="molecule type" value="Genomic_DNA"/>
</dbReference>
<keyword evidence="6" id="KW-0119">Carbohydrate metabolism</keyword>
<keyword evidence="5" id="KW-0067">ATP-binding</keyword>
<gene>
    <name evidence="9" type="ORF">SAMN06265368_2717</name>
</gene>
<evidence type="ECO:0000313" key="9">
    <source>
        <dbReference type="EMBL" id="SNZ19627.1"/>
    </source>
</evidence>
<name>A0A285PEJ6_9HYPH</name>
<dbReference type="GO" id="GO:0016301">
    <property type="term" value="F:kinase activity"/>
    <property type="evidence" value="ECO:0007669"/>
    <property type="project" value="UniProtKB-KW"/>
</dbReference>
<dbReference type="Proteomes" id="UP000219439">
    <property type="component" value="Unassembled WGS sequence"/>
</dbReference>
<keyword evidence="3" id="KW-0547">Nucleotide-binding</keyword>
<keyword evidence="2" id="KW-0808">Transferase</keyword>
<dbReference type="SUPFAM" id="SSF142764">
    <property type="entry name" value="YgbK-like"/>
    <property type="match status" value="1"/>
</dbReference>
<dbReference type="InterPro" id="IPR037051">
    <property type="entry name" value="4-carb_acid_sugar_kinase_N_sf"/>
</dbReference>
<evidence type="ECO:0000256" key="5">
    <source>
        <dbReference type="ARBA" id="ARBA00022840"/>
    </source>
</evidence>
<evidence type="ECO:0000256" key="3">
    <source>
        <dbReference type="ARBA" id="ARBA00022741"/>
    </source>
</evidence>
<dbReference type="OrthoDB" id="9778478at2"/>
<dbReference type="Gene3D" id="3.40.980.20">
    <property type="entry name" value="Four-carbon acid sugar kinase, nucleotide binding domain"/>
    <property type="match status" value="1"/>
</dbReference>
<protein>
    <submittedName>
        <fullName evidence="9">Uncharacterized conserved protein YgbK, DUF1537 family</fullName>
    </submittedName>
</protein>
<comment type="similarity">
    <text evidence="1">Belongs to the four-carbon acid sugar kinase family.</text>
</comment>
<accession>A0A285PEJ6</accession>
<dbReference type="RefSeq" id="WP_097153960.1">
    <property type="nucleotide sequence ID" value="NZ_OBEL01000002.1"/>
</dbReference>
<dbReference type="InterPro" id="IPR031475">
    <property type="entry name" value="NBD_C"/>
</dbReference>
<dbReference type="InterPro" id="IPR042213">
    <property type="entry name" value="NBD_C_sf"/>
</dbReference>
<evidence type="ECO:0000256" key="4">
    <source>
        <dbReference type="ARBA" id="ARBA00022777"/>
    </source>
</evidence>
<proteinExistence type="inferred from homology"/>
<dbReference type="InterPro" id="IPR010737">
    <property type="entry name" value="4-carb_acid_sugar_kinase_N"/>
</dbReference>
<sequence length="360" mass="38570">MKDFSIINKAPTHTPLIGILADDLTSAADGGAPFQRCGHTVTVLRGDITAPSDASTVWSADCASRSLSEIDAATVTDKAARSLAGASLLFKTIDSTLRGHIKAEISAAFTASKRKRLIVTPAFPAAGRITRDGVQYVHDIPVCQSSYANDPVHPARSSRIRDSLPADIADITILNAETQEELTRKVAAIKEPENALWVGSPGLAMALADRFKQSPVTKASLPPSRSILTVVGSANPISRQQAKRTAQHESVTCLMTPEQRSDNPDQALQELVTKAMQQQANFDTLIATGGDTMQAMLDRLKIKQFTLQGELEPGFVLAKAKRADGTPLILGMKAGGFGDEESFLRAAQILCSKQDVRQKQ</sequence>
<reference evidence="9 10" key="1">
    <citation type="submission" date="2017-09" db="EMBL/GenBank/DDBJ databases">
        <authorList>
            <person name="Ehlers B."/>
            <person name="Leendertz F.H."/>
        </authorList>
    </citation>
    <scope>NUCLEOTIDE SEQUENCE [LARGE SCALE GENOMIC DNA]</scope>
    <source>
        <strain evidence="9 10">DSM 18289</strain>
    </source>
</reference>
<evidence type="ECO:0000313" key="10">
    <source>
        <dbReference type="Proteomes" id="UP000219439"/>
    </source>
</evidence>